<comment type="similarity">
    <text evidence="1">Belongs to the GTP cyclohydrolase I type 2/NIF3 family.</text>
</comment>
<dbReference type="VEuPathDB" id="FungiDB:HGUI_02215"/>
<keyword evidence="4" id="KW-1185">Reference proteome</keyword>
<evidence type="ECO:0000313" key="3">
    <source>
        <dbReference type="EMBL" id="SGZ40015.1"/>
    </source>
</evidence>
<evidence type="ECO:0000256" key="2">
    <source>
        <dbReference type="PIRSR" id="PIRSR602678-1"/>
    </source>
</evidence>
<dbReference type="EMBL" id="FQNF01000036">
    <property type="protein sequence ID" value="SGZ40015.1"/>
    <property type="molecule type" value="Genomic_DNA"/>
</dbReference>
<dbReference type="InterPro" id="IPR002678">
    <property type="entry name" value="DUF34/NIF3"/>
</dbReference>
<reference evidence="4" key="1">
    <citation type="submission" date="2016-11" db="EMBL/GenBank/DDBJ databases">
        <authorList>
            <person name="Guldener U."/>
        </authorList>
    </citation>
    <scope>NUCLEOTIDE SEQUENCE [LARGE SCALE GENOMIC DNA]</scope>
</reference>
<evidence type="ECO:0000313" key="4">
    <source>
        <dbReference type="Proteomes" id="UP000183365"/>
    </source>
</evidence>
<dbReference type="FunFam" id="3.40.1390.30:FF:000001">
    <property type="entry name" value="GTP cyclohydrolase 1 type 2"/>
    <property type="match status" value="1"/>
</dbReference>
<dbReference type="InterPro" id="IPR036069">
    <property type="entry name" value="DUF34/NIF3_sf"/>
</dbReference>
<dbReference type="Gene3D" id="3.40.1390.30">
    <property type="entry name" value="NIF3 (NGG1p interacting factor 3)-like"/>
    <property type="match status" value="1"/>
</dbReference>
<feature type="binding site" evidence="2">
    <location>
        <position position="253"/>
    </location>
    <ligand>
        <name>a divalent metal cation</name>
        <dbReference type="ChEBI" id="CHEBI:60240"/>
        <label>1</label>
    </ligand>
</feature>
<keyword evidence="2" id="KW-0479">Metal-binding</keyword>
<gene>
    <name evidence="3" type="ORF">HGUI_02215</name>
</gene>
<sequence length="293" mass="32288">MSALSRKNITTLINAIEKVYPKAYADSTWDNTGLLINSSLGNTNTLTSKITTKCLLTIDLTSEVCDEAIKNKVDIIISYHPFIFPKWNSISSTTQHKSTIKLIQSGISVYSPHTAVDAVKNGMNDYLLSLIFATPNNVKSIMKSNASEDVTEGMGRFSLENNAQNLKTVIESIKKGLNIKFLQIALPDELRSMKLEDINITSAAVCAGSGGSVFSKLKENCDLILTGEMDHHTVLKYKELGTIVVVVNHSNSERAYLRNVMKPLLEKSFAESDQIESCDVLVSEQDHDPLQTV</sequence>
<dbReference type="NCBIfam" id="TIGR00486">
    <property type="entry name" value="YbgI_SA1388"/>
    <property type="match status" value="1"/>
</dbReference>
<dbReference type="Pfam" id="PF01784">
    <property type="entry name" value="DUF34_NIF3"/>
    <property type="match status" value="1"/>
</dbReference>
<dbReference type="PANTHER" id="PTHR13799:SF13">
    <property type="entry name" value="NIF3-LIKE PROTEIN 1"/>
    <property type="match status" value="1"/>
</dbReference>
<feature type="binding site" evidence="2">
    <location>
        <position position="117"/>
    </location>
    <ligand>
        <name>a divalent metal cation</name>
        <dbReference type="ChEBI" id="CHEBI:60240"/>
        <label>1</label>
    </ligand>
</feature>
<organism evidence="3 4">
    <name type="scientific">Hanseniaspora guilliermondii</name>
    <dbReference type="NCBI Taxonomy" id="56406"/>
    <lineage>
        <taxon>Eukaryota</taxon>
        <taxon>Fungi</taxon>
        <taxon>Dikarya</taxon>
        <taxon>Ascomycota</taxon>
        <taxon>Saccharomycotina</taxon>
        <taxon>Saccharomycetes</taxon>
        <taxon>Saccharomycodales</taxon>
        <taxon>Saccharomycodaceae</taxon>
        <taxon>Hanseniaspora</taxon>
    </lineage>
</organism>
<dbReference type="AlphaFoldDB" id="A0A1L0CYP0"/>
<feature type="binding site" evidence="2">
    <location>
        <position position="249"/>
    </location>
    <ligand>
        <name>a divalent metal cation</name>
        <dbReference type="ChEBI" id="CHEBI:60240"/>
        <label>1</label>
    </ligand>
</feature>
<dbReference type="GO" id="GO:0046872">
    <property type="term" value="F:metal ion binding"/>
    <property type="evidence" value="ECO:0007669"/>
    <property type="project" value="UniProtKB-KW"/>
</dbReference>
<dbReference type="Proteomes" id="UP000183365">
    <property type="component" value="Unassembled WGS sequence"/>
</dbReference>
<accession>A0A1L0CYP0</accession>
<name>A0A1L0CYP0_9ASCO</name>
<feature type="binding site" evidence="2">
    <location>
        <position position="80"/>
    </location>
    <ligand>
        <name>a divalent metal cation</name>
        <dbReference type="ChEBI" id="CHEBI:60240"/>
        <label>1</label>
    </ligand>
</feature>
<dbReference type="GO" id="GO:0005739">
    <property type="term" value="C:mitochondrion"/>
    <property type="evidence" value="ECO:0007669"/>
    <property type="project" value="EnsemblFungi"/>
</dbReference>
<dbReference type="OrthoDB" id="3345469at2759"/>
<proteinExistence type="inferred from homology"/>
<protein>
    <submittedName>
        <fullName evidence="3">Related to NGG1-interacting factor 3</fullName>
    </submittedName>
</protein>
<dbReference type="SUPFAM" id="SSF102705">
    <property type="entry name" value="NIF3 (NGG1p interacting factor 3)-like"/>
    <property type="match status" value="1"/>
</dbReference>
<dbReference type="PANTHER" id="PTHR13799">
    <property type="entry name" value="NGG1 INTERACTING FACTOR 3"/>
    <property type="match status" value="1"/>
</dbReference>
<evidence type="ECO:0000256" key="1">
    <source>
        <dbReference type="ARBA" id="ARBA00006964"/>
    </source>
</evidence>